<gene>
    <name evidence="11" type="ORF">SAOR_07440</name>
</gene>
<keyword evidence="10" id="KW-0670">Pyruvate</keyword>
<keyword evidence="3" id="KW-0210">Decarboxylase</keyword>
<organism evidence="11 12">
    <name type="scientific">Salinisphaera orenii MK-B5</name>
    <dbReference type="NCBI Taxonomy" id="856730"/>
    <lineage>
        <taxon>Bacteria</taxon>
        <taxon>Pseudomonadati</taxon>
        <taxon>Pseudomonadota</taxon>
        <taxon>Gammaproteobacteria</taxon>
        <taxon>Salinisphaerales</taxon>
        <taxon>Salinisphaeraceae</taxon>
        <taxon>Salinisphaera</taxon>
    </lineage>
</organism>
<keyword evidence="7" id="KW-0594">Phospholipid biosynthesis</keyword>
<dbReference type="AlphaFoldDB" id="A0A423PQ38"/>
<evidence type="ECO:0000256" key="6">
    <source>
        <dbReference type="ARBA" id="ARBA00023145"/>
    </source>
</evidence>
<reference evidence="11 12" key="1">
    <citation type="submission" date="2013-10" db="EMBL/GenBank/DDBJ databases">
        <title>Salinisphaera orenii MK-B5 Genome Sequencing.</title>
        <authorList>
            <person name="Lai Q."/>
            <person name="Li C."/>
            <person name="Shao Z."/>
        </authorList>
    </citation>
    <scope>NUCLEOTIDE SEQUENCE [LARGE SCALE GENOMIC DNA]</scope>
    <source>
        <strain evidence="11 12">MK-B5</strain>
    </source>
</reference>
<evidence type="ECO:0000313" key="11">
    <source>
        <dbReference type="EMBL" id="ROO27672.1"/>
    </source>
</evidence>
<keyword evidence="8" id="KW-0456">Lyase</keyword>
<dbReference type="InterPro" id="IPR033175">
    <property type="entry name" value="PSD-A"/>
</dbReference>
<accession>A0A423PQ38</accession>
<evidence type="ECO:0000256" key="4">
    <source>
        <dbReference type="ARBA" id="ARBA00023098"/>
    </source>
</evidence>
<keyword evidence="6" id="KW-0865">Zymogen</keyword>
<evidence type="ECO:0000256" key="5">
    <source>
        <dbReference type="ARBA" id="ARBA00023136"/>
    </source>
</evidence>
<evidence type="ECO:0000256" key="10">
    <source>
        <dbReference type="ARBA" id="ARBA00023317"/>
    </source>
</evidence>
<proteinExistence type="predicted"/>
<dbReference type="InterPro" id="IPR003817">
    <property type="entry name" value="PS_Dcarbxylase"/>
</dbReference>
<dbReference type="Proteomes" id="UP000283993">
    <property type="component" value="Unassembled WGS sequence"/>
</dbReference>
<keyword evidence="4" id="KW-0443">Lipid metabolism</keyword>
<evidence type="ECO:0000256" key="8">
    <source>
        <dbReference type="ARBA" id="ARBA00023239"/>
    </source>
</evidence>
<sequence>MILLIQILVLGVLAVALTQWLRHLPYPSPLVRPLLPSRQRWPELQIREWLETTRFHSGYLRFFYRDPPRVLPADDGIIAPADGLVTSYEARAGVRYIVIALSFWDMHVQRSPLDGRVTNVTPSGDAHMDGEGRDFAFLRDKYCPVQTRIALETDIGPVAIRLITSVAARRIETWVHAGEQIRRGQRVGRILLGSTVVLEVPDEYVCTCELGSHVRAGETILAAKASV</sequence>
<keyword evidence="2" id="KW-0444">Lipid biosynthesis</keyword>
<evidence type="ECO:0000256" key="3">
    <source>
        <dbReference type="ARBA" id="ARBA00022793"/>
    </source>
</evidence>
<evidence type="ECO:0000256" key="1">
    <source>
        <dbReference type="ARBA" id="ARBA00022475"/>
    </source>
</evidence>
<dbReference type="EMBL" id="AYKH01000012">
    <property type="protein sequence ID" value="ROO27672.1"/>
    <property type="molecule type" value="Genomic_DNA"/>
</dbReference>
<keyword evidence="1" id="KW-1003">Cell membrane</keyword>
<name>A0A423PQ38_9GAMM</name>
<evidence type="ECO:0000256" key="9">
    <source>
        <dbReference type="ARBA" id="ARBA00023264"/>
    </source>
</evidence>
<dbReference type="Pfam" id="PF02666">
    <property type="entry name" value="PS_Dcarbxylase"/>
    <property type="match status" value="1"/>
</dbReference>
<keyword evidence="5" id="KW-0472">Membrane</keyword>
<protein>
    <submittedName>
        <fullName evidence="11">Phosphatidylserine decarboxylase</fullName>
    </submittedName>
</protein>
<evidence type="ECO:0000313" key="12">
    <source>
        <dbReference type="Proteomes" id="UP000283993"/>
    </source>
</evidence>
<dbReference type="PANTHER" id="PTHR35809:SF1">
    <property type="entry name" value="ARCHAETIDYLSERINE DECARBOXYLASE PROENZYME-RELATED"/>
    <property type="match status" value="1"/>
</dbReference>
<keyword evidence="9" id="KW-1208">Phospholipid metabolism</keyword>
<dbReference type="GO" id="GO:0008654">
    <property type="term" value="P:phospholipid biosynthetic process"/>
    <property type="evidence" value="ECO:0007669"/>
    <property type="project" value="UniProtKB-KW"/>
</dbReference>
<evidence type="ECO:0000256" key="7">
    <source>
        <dbReference type="ARBA" id="ARBA00023209"/>
    </source>
</evidence>
<dbReference type="PANTHER" id="PTHR35809">
    <property type="entry name" value="ARCHAETIDYLSERINE DECARBOXYLASE PROENZYME-RELATED"/>
    <property type="match status" value="1"/>
</dbReference>
<keyword evidence="12" id="KW-1185">Reference proteome</keyword>
<evidence type="ECO:0000256" key="2">
    <source>
        <dbReference type="ARBA" id="ARBA00022516"/>
    </source>
</evidence>
<dbReference type="GO" id="GO:0004609">
    <property type="term" value="F:phosphatidylserine decarboxylase activity"/>
    <property type="evidence" value="ECO:0007669"/>
    <property type="project" value="InterPro"/>
</dbReference>
<comment type="caution">
    <text evidence="11">The sequence shown here is derived from an EMBL/GenBank/DDBJ whole genome shotgun (WGS) entry which is preliminary data.</text>
</comment>